<organism evidence="2 3">
    <name type="scientific">Candidatus Aeolococcus gillhamiae</name>
    <dbReference type="NCBI Taxonomy" id="3127015"/>
    <lineage>
        <taxon>Bacteria</taxon>
        <taxon>Bacillati</taxon>
        <taxon>Candidatus Dormiibacterota</taxon>
        <taxon>Candidatus Dormibacteria</taxon>
        <taxon>Candidatus Aeolococcales</taxon>
        <taxon>Candidatus Aeolococcaceae</taxon>
        <taxon>Candidatus Aeolococcus</taxon>
    </lineage>
</organism>
<evidence type="ECO:0000313" key="3">
    <source>
        <dbReference type="Proteomes" id="UP000248724"/>
    </source>
</evidence>
<proteinExistence type="predicted"/>
<dbReference type="Gene3D" id="3.40.50.720">
    <property type="entry name" value="NAD(P)-binding Rossmann-like Domain"/>
    <property type="match status" value="1"/>
</dbReference>
<accession>A0A2W5ZH47</accession>
<evidence type="ECO:0000313" key="2">
    <source>
        <dbReference type="EMBL" id="PZR83237.1"/>
    </source>
</evidence>
<protein>
    <submittedName>
        <fullName evidence="2">UDP-glucose 4-epimerase</fullName>
    </submittedName>
</protein>
<dbReference type="AlphaFoldDB" id="A0A2W5ZH47"/>
<dbReference type="Proteomes" id="UP000248724">
    <property type="component" value="Unassembled WGS sequence"/>
</dbReference>
<dbReference type="PANTHER" id="PTHR43245">
    <property type="entry name" value="BIFUNCTIONAL POLYMYXIN RESISTANCE PROTEIN ARNA"/>
    <property type="match status" value="1"/>
</dbReference>
<evidence type="ECO:0000259" key="1">
    <source>
        <dbReference type="Pfam" id="PF01370"/>
    </source>
</evidence>
<dbReference type="PANTHER" id="PTHR43245:SF13">
    <property type="entry name" value="UDP-D-APIOSE_UDP-D-XYLOSE SYNTHASE 2"/>
    <property type="match status" value="1"/>
</dbReference>
<name>A0A2W5ZH47_9BACT</name>
<dbReference type="Pfam" id="PF01370">
    <property type="entry name" value="Epimerase"/>
    <property type="match status" value="1"/>
</dbReference>
<gene>
    <name evidence="2" type="ORF">DLM65_02395</name>
</gene>
<dbReference type="SUPFAM" id="SSF51735">
    <property type="entry name" value="NAD(P)-binding Rossmann-fold domains"/>
    <property type="match status" value="1"/>
</dbReference>
<dbReference type="InterPro" id="IPR036291">
    <property type="entry name" value="NAD(P)-bd_dom_sf"/>
</dbReference>
<dbReference type="Gene3D" id="3.90.25.10">
    <property type="entry name" value="UDP-galactose 4-epimerase, domain 1"/>
    <property type="match status" value="1"/>
</dbReference>
<dbReference type="InterPro" id="IPR001509">
    <property type="entry name" value="Epimerase_deHydtase"/>
</dbReference>
<feature type="domain" description="NAD-dependent epimerase/dehydratase" evidence="1">
    <location>
        <begin position="3"/>
        <end position="235"/>
    </location>
</feature>
<dbReference type="EMBL" id="QHBU01000041">
    <property type="protein sequence ID" value="PZR83237.1"/>
    <property type="molecule type" value="Genomic_DNA"/>
</dbReference>
<sequence length="309" mass="32753">MRALVTGGAGFIGSTLVDALVANGAQVSVVDDLSRGQRAQVAEAADFHQLDVVDERLVALVASIAPEVVFHEAAQIDVRRSVAEPVFDTRVNVLGTVNVLEACVRAGVRRVVFASSGGALYGDTDVLPTPETHPSRPASAYGAAKLAGEAYGSVFQQVGGLEFVALRYANVYGPRQDPHGEAGVVAIFAERLLRGEDAVINGDGEQTRDYVYVDDVVAANLRAAETPTLGAYNIGTGRTCDVNQLYALMAQTAGVDRPARHGPAKPGEQRVSCLDASLAADRLGWQPRVVLEEGLSRTVAWFAEQRRAQ</sequence>
<comment type="caution">
    <text evidence="2">The sequence shown here is derived from an EMBL/GenBank/DDBJ whole genome shotgun (WGS) entry which is preliminary data.</text>
</comment>
<dbReference type="InterPro" id="IPR050177">
    <property type="entry name" value="Lipid_A_modif_metabolic_enz"/>
</dbReference>
<reference evidence="2 3" key="1">
    <citation type="journal article" date="2017" name="Nature">
        <title>Atmospheric trace gases support primary production in Antarctic desert surface soil.</title>
        <authorList>
            <person name="Ji M."/>
            <person name="Greening C."/>
            <person name="Vanwonterghem I."/>
            <person name="Carere C.R."/>
            <person name="Bay S.K."/>
            <person name="Steen J.A."/>
            <person name="Montgomery K."/>
            <person name="Lines T."/>
            <person name="Beardall J."/>
            <person name="van Dorst J."/>
            <person name="Snape I."/>
            <person name="Stott M.B."/>
            <person name="Hugenholtz P."/>
            <person name="Ferrari B.C."/>
        </authorList>
    </citation>
    <scope>NUCLEOTIDE SEQUENCE [LARGE SCALE GENOMIC DNA]</scope>
    <source>
        <strain evidence="2">RRmetagenome_bin12</strain>
    </source>
</reference>